<proteinExistence type="predicted"/>
<dbReference type="AlphaFoldDB" id="A0A6C0EU55"/>
<evidence type="ECO:0000313" key="1">
    <source>
        <dbReference type="EMBL" id="QHT31760.1"/>
    </source>
</evidence>
<organism evidence="1">
    <name type="scientific">viral metagenome</name>
    <dbReference type="NCBI Taxonomy" id="1070528"/>
    <lineage>
        <taxon>unclassified sequences</taxon>
        <taxon>metagenomes</taxon>
        <taxon>organismal metagenomes</taxon>
    </lineage>
</organism>
<protein>
    <recommendedName>
        <fullName evidence="2">MIF4G domain-containing protein</fullName>
    </recommendedName>
</protein>
<dbReference type="InterPro" id="IPR016024">
    <property type="entry name" value="ARM-type_fold"/>
</dbReference>
<dbReference type="EMBL" id="MN738925">
    <property type="protein sequence ID" value="QHT31760.1"/>
    <property type="molecule type" value="Genomic_DNA"/>
</dbReference>
<reference evidence="1" key="1">
    <citation type="journal article" date="2020" name="Nature">
        <title>Giant virus diversity and host interactions through global metagenomics.</title>
        <authorList>
            <person name="Schulz F."/>
            <person name="Roux S."/>
            <person name="Paez-Espino D."/>
            <person name="Jungbluth S."/>
            <person name="Walsh D.A."/>
            <person name="Denef V.J."/>
            <person name="McMahon K.D."/>
            <person name="Konstantinidis K.T."/>
            <person name="Eloe-Fadrosh E.A."/>
            <person name="Kyrpides N.C."/>
            <person name="Woyke T."/>
        </authorList>
    </citation>
    <scope>NUCLEOTIDE SEQUENCE</scope>
    <source>
        <strain evidence="1">GVMAG-M-3300009155-48</strain>
    </source>
</reference>
<accession>A0A6C0EU55</accession>
<sequence>MYYTLEEINLLINDKNYYLNKEVITVLDLLKTDVAVYATINEEIPNKKYEKNADQKNRYKKMHNNHVDGDLENKWDKQKIFKGIKKEEKIGIDKYIDEIRILLNKISDKNYEVNKDSIIQKIKDCLEDNEESNDDMKRVVTVLFDIAKSNKFYSQIYAKLYKELIDNFPFFNDTVVPFVNQFMDSLNNLVYVESSVDYDGFCNYNKTNENRRASMAFIVNLMKNEVELPIHILDIVLHFQNLAIKFIDEENRVNEVDEITELLNIVILMINDTYKVDDKWMNEILPKIKMFSSFKIKEKVSLSSRSIFKYKDIVDKLK</sequence>
<name>A0A6C0EU55_9ZZZZ</name>
<dbReference type="Gene3D" id="1.25.40.180">
    <property type="match status" value="1"/>
</dbReference>
<dbReference type="SUPFAM" id="SSF48371">
    <property type="entry name" value="ARM repeat"/>
    <property type="match status" value="1"/>
</dbReference>
<evidence type="ECO:0008006" key="2">
    <source>
        <dbReference type="Google" id="ProtNLM"/>
    </source>
</evidence>